<feature type="domain" description="VWFA" evidence="2">
    <location>
        <begin position="366"/>
        <end position="558"/>
    </location>
</feature>
<dbReference type="SUPFAM" id="SSF53300">
    <property type="entry name" value="vWA-like"/>
    <property type="match status" value="1"/>
</dbReference>
<feature type="region of interest" description="Disordered" evidence="1">
    <location>
        <begin position="257"/>
        <end position="283"/>
    </location>
</feature>
<dbReference type="InterPro" id="IPR036465">
    <property type="entry name" value="vWFA_dom_sf"/>
</dbReference>
<protein>
    <submittedName>
        <fullName evidence="3">von Willebrand factor type A domain-containing protein</fullName>
    </submittedName>
</protein>
<comment type="caution">
    <text evidence="3">The sequence shown here is derived from an EMBL/GenBank/DDBJ whole genome shotgun (WGS) entry which is preliminary data.</text>
</comment>
<evidence type="ECO:0000259" key="2">
    <source>
        <dbReference type="PROSITE" id="PS50234"/>
    </source>
</evidence>
<dbReference type="AlphaFoldDB" id="A0A2M9D3E4"/>
<keyword evidence="4" id="KW-1185">Reference proteome</keyword>
<dbReference type="EMBL" id="PGFH01000002">
    <property type="protein sequence ID" value="PJJ78709.1"/>
    <property type="molecule type" value="Genomic_DNA"/>
</dbReference>
<accession>A0A2M9D3E4</accession>
<evidence type="ECO:0000313" key="3">
    <source>
        <dbReference type="EMBL" id="PJJ78709.1"/>
    </source>
</evidence>
<reference evidence="3 4" key="1">
    <citation type="submission" date="2017-11" db="EMBL/GenBank/DDBJ databases">
        <title>Genomic Encyclopedia of Archaeal and Bacterial Type Strains, Phase II (KMG-II): From Individual Species to Whole Genera.</title>
        <authorList>
            <person name="Goeker M."/>
        </authorList>
    </citation>
    <scope>NUCLEOTIDE SEQUENCE [LARGE SCALE GENOMIC DNA]</scope>
    <source>
        <strain evidence="3 4">DSM 16400</strain>
    </source>
</reference>
<organism evidence="3 4">
    <name type="scientific">Salinibacterium amurskyense</name>
    <dbReference type="NCBI Taxonomy" id="205941"/>
    <lineage>
        <taxon>Bacteria</taxon>
        <taxon>Bacillati</taxon>
        <taxon>Actinomycetota</taxon>
        <taxon>Actinomycetes</taxon>
        <taxon>Micrococcales</taxon>
        <taxon>Microbacteriaceae</taxon>
        <taxon>Salinibacterium</taxon>
    </lineage>
</organism>
<dbReference type="Pfam" id="PF00092">
    <property type="entry name" value="VWA"/>
    <property type="match status" value="1"/>
</dbReference>
<evidence type="ECO:0000256" key="1">
    <source>
        <dbReference type="SAM" id="MobiDB-lite"/>
    </source>
</evidence>
<dbReference type="PROSITE" id="PS50234">
    <property type="entry name" value="VWFA"/>
    <property type="match status" value="1"/>
</dbReference>
<dbReference type="SMART" id="SM00327">
    <property type="entry name" value="VWA"/>
    <property type="match status" value="1"/>
</dbReference>
<dbReference type="Gene3D" id="3.40.50.410">
    <property type="entry name" value="von Willebrand factor, type A domain"/>
    <property type="match status" value="1"/>
</dbReference>
<dbReference type="Proteomes" id="UP000231742">
    <property type="component" value="Unassembled WGS sequence"/>
</dbReference>
<dbReference type="InterPro" id="IPR002035">
    <property type="entry name" value="VWF_A"/>
</dbReference>
<evidence type="ECO:0000313" key="4">
    <source>
        <dbReference type="Proteomes" id="UP000231742"/>
    </source>
</evidence>
<gene>
    <name evidence="3" type="ORF">CLV85_2287</name>
</gene>
<proteinExistence type="predicted"/>
<dbReference type="SUPFAM" id="SSF53850">
    <property type="entry name" value="Periplasmic binding protein-like II"/>
    <property type="match status" value="1"/>
</dbReference>
<name>A0A2M9D3E4_9MICO</name>
<sequence length="568" mass="58272">MPIALVSIASLALAGIQFGAIGWITNAVTPLAGGCSDIRPVVIAADPSIAPTLTAVAAEFDEADGNCTNTEVRSLLSADTAALFASGASGDVDAWVPDSAAWLDRVESMASSLGRTAPQLEITDYVASTPVVLATTASQVSKLGDEPLSWSSLLSGSVSTLLPDPEASTASLAGLAQIQSVSSTEDPRQFAGAMIAIGKTIPQSTEEAFTLASEATLPTVVITTEREVAAYNTSTPSSPVIAIYPSDGTVELTYPFVEVGGSDSGSDSDSETDADATGASSTGAAAATASDNTAADAPSSVLAALAAATRSSGEVLAGEGFRDADGGGALRVAGVPETATEAKPTADAAVQIEILRSWSVLTLRSRLLVVIDVSGSMLEPANNGLRRIDVFQLAASEALSKFSGEAELGVWAFSQNRVGTQDWEDLSPIAPLSDPAHVAQINGVVASLPDRIYGYTGLYDTILAAVKRVKEDYDPSKINSVLLITDGYNEDDNGISLNALLKNLKALEDPTQPVPVILIGFGPDTDLKSMTEIAQSTGGAAYSATVPEDLGKVLVDALSQRSCRPNCT</sequence>